<dbReference type="EMBL" id="JACMSC010000013">
    <property type="protein sequence ID" value="KAG6493293.1"/>
    <property type="molecule type" value="Genomic_DNA"/>
</dbReference>
<organism evidence="1 2">
    <name type="scientific">Zingiber officinale</name>
    <name type="common">Ginger</name>
    <name type="synonym">Amomum zingiber</name>
    <dbReference type="NCBI Taxonomy" id="94328"/>
    <lineage>
        <taxon>Eukaryota</taxon>
        <taxon>Viridiplantae</taxon>
        <taxon>Streptophyta</taxon>
        <taxon>Embryophyta</taxon>
        <taxon>Tracheophyta</taxon>
        <taxon>Spermatophyta</taxon>
        <taxon>Magnoliopsida</taxon>
        <taxon>Liliopsida</taxon>
        <taxon>Zingiberales</taxon>
        <taxon>Zingiberaceae</taxon>
        <taxon>Zingiber</taxon>
    </lineage>
</organism>
<dbReference type="InterPro" id="IPR036157">
    <property type="entry name" value="dUTPase-like_sf"/>
</dbReference>
<name>A0A8J5KWI6_ZINOF</name>
<dbReference type="AlphaFoldDB" id="A0A8J5KWI6"/>
<evidence type="ECO:0000313" key="2">
    <source>
        <dbReference type="Proteomes" id="UP000734854"/>
    </source>
</evidence>
<protein>
    <submittedName>
        <fullName evidence="1">Uncharacterized protein</fullName>
    </submittedName>
</protein>
<dbReference type="Gene3D" id="2.70.40.10">
    <property type="match status" value="1"/>
</dbReference>
<keyword evidence="2" id="KW-1185">Reference proteome</keyword>
<dbReference type="SUPFAM" id="SSF51283">
    <property type="entry name" value="dUTPase-like"/>
    <property type="match status" value="1"/>
</dbReference>
<dbReference type="Proteomes" id="UP000734854">
    <property type="component" value="Unassembled WGS sequence"/>
</dbReference>
<proteinExistence type="predicted"/>
<reference evidence="1 2" key="1">
    <citation type="submission" date="2020-08" db="EMBL/GenBank/DDBJ databases">
        <title>Plant Genome Project.</title>
        <authorList>
            <person name="Zhang R.-G."/>
        </authorList>
    </citation>
    <scope>NUCLEOTIDE SEQUENCE [LARGE SCALE GENOMIC DNA]</scope>
    <source>
        <tissue evidence="1">Rhizome</tissue>
    </source>
</reference>
<sequence>MEIDLTQGSQLVYVIPDTMLTISDFHRNFQISILARAYEAWQHGEANLLLTRGLVGRHSNTPNVGFAYEVQNVIDYLASSGIRALPGRRYNTRDVLGQNWVIRQSTINISMQPTEVNTRNLLDGRTSLHFENYQVESASIQARNDYDNEDEERAHTIAVLLKDDEEDVLYVKCLTSTVVLPQRKTEGAAGYDLAVNQSYHIPPYG</sequence>
<accession>A0A8J5KWI6</accession>
<gene>
    <name evidence="1" type="ORF">ZIOFF_048272</name>
</gene>
<comment type="caution">
    <text evidence="1">The sequence shown here is derived from an EMBL/GenBank/DDBJ whole genome shotgun (WGS) entry which is preliminary data.</text>
</comment>
<evidence type="ECO:0000313" key="1">
    <source>
        <dbReference type="EMBL" id="KAG6493293.1"/>
    </source>
</evidence>